<proteinExistence type="predicted"/>
<dbReference type="InterPro" id="IPR036259">
    <property type="entry name" value="MFS_trans_sf"/>
</dbReference>
<accession>A0A4P6JM47</accession>
<evidence type="ECO:0000256" key="1">
    <source>
        <dbReference type="ARBA" id="ARBA00004651"/>
    </source>
</evidence>
<dbReference type="Gene3D" id="1.20.1250.20">
    <property type="entry name" value="MFS general substrate transporter like domains"/>
    <property type="match status" value="1"/>
</dbReference>
<keyword evidence="10" id="KW-1185">Reference proteome</keyword>
<feature type="transmembrane region" description="Helical" evidence="7">
    <location>
        <begin position="358"/>
        <end position="378"/>
    </location>
</feature>
<dbReference type="GO" id="GO:0022857">
    <property type="term" value="F:transmembrane transporter activity"/>
    <property type="evidence" value="ECO:0007669"/>
    <property type="project" value="InterPro"/>
</dbReference>
<comment type="subcellular location">
    <subcellularLocation>
        <location evidence="1">Cell membrane</location>
        <topology evidence="1">Multi-pass membrane protein</topology>
    </subcellularLocation>
</comment>
<evidence type="ECO:0000313" key="10">
    <source>
        <dbReference type="Proteomes" id="UP000290365"/>
    </source>
</evidence>
<evidence type="ECO:0000259" key="8">
    <source>
        <dbReference type="PROSITE" id="PS50850"/>
    </source>
</evidence>
<feature type="transmembrane region" description="Helical" evidence="7">
    <location>
        <begin position="93"/>
        <end position="115"/>
    </location>
</feature>
<feature type="transmembrane region" description="Helical" evidence="7">
    <location>
        <begin position="162"/>
        <end position="181"/>
    </location>
</feature>
<keyword evidence="4 7" id="KW-0812">Transmembrane</keyword>
<sequence>MYKRCYPGGRSMTHWQVETYRDMFQNSSFRHFWLGFTFSAIGDAMTRIALIWFVYQTTGSPQAVGILLLCYTGPVVVGGLVAGTLLDRFDRRIMMLLDNAVRGIVVATIPLLYYFGHLALWYIYLIALIYGCLMMISLAGGPALIPTLVSQPQLATANALETLSYTLSGVLGPPVAGLLIARFGAPSVIVVDALSYAFFALALGSIRIKVEQSPQADAVGKTYRFRDAVALLLHNRVLLATTIMFMLFNVGEGFLSVWLPLFAVQVLQGGPGLYGVLLGILAAGEVMGSILAGSFVFPLYLGLLICLAQILAGISLGCLLLGTGIWWTVVGLALLGFFSAPLTIWAQTLRMQIIPEQLRGRVFALLRTLMQSAGPLASGAAGSLLLILGIPTMIALSALLIGFPGLFGCGLKQLR</sequence>
<feature type="transmembrane region" description="Helical" evidence="7">
    <location>
        <begin position="257"/>
        <end position="283"/>
    </location>
</feature>
<evidence type="ECO:0000256" key="3">
    <source>
        <dbReference type="ARBA" id="ARBA00022475"/>
    </source>
</evidence>
<feature type="transmembrane region" description="Helical" evidence="7">
    <location>
        <begin position="324"/>
        <end position="346"/>
    </location>
</feature>
<evidence type="ECO:0000256" key="7">
    <source>
        <dbReference type="SAM" id="Phobius"/>
    </source>
</evidence>
<keyword evidence="5 7" id="KW-1133">Transmembrane helix</keyword>
<dbReference type="Proteomes" id="UP000290365">
    <property type="component" value="Chromosome"/>
</dbReference>
<dbReference type="Pfam" id="PF05977">
    <property type="entry name" value="MFS_3"/>
    <property type="match status" value="1"/>
</dbReference>
<name>A0A4P6JM47_KTERU</name>
<feature type="transmembrane region" description="Helical" evidence="7">
    <location>
        <begin position="229"/>
        <end position="251"/>
    </location>
</feature>
<evidence type="ECO:0000256" key="5">
    <source>
        <dbReference type="ARBA" id="ARBA00022989"/>
    </source>
</evidence>
<keyword evidence="2" id="KW-0813">Transport</keyword>
<dbReference type="InterPro" id="IPR010290">
    <property type="entry name" value="TM_effector"/>
</dbReference>
<reference evidence="9 10" key="1">
    <citation type="submission" date="2019-01" db="EMBL/GenBank/DDBJ databases">
        <title>Ktedonosporobacter rubrisoli SCAWS-G2.</title>
        <authorList>
            <person name="Huang Y."/>
            <person name="Yan B."/>
        </authorList>
    </citation>
    <scope>NUCLEOTIDE SEQUENCE [LARGE SCALE GENOMIC DNA]</scope>
    <source>
        <strain evidence="9 10">SCAWS-G2</strain>
    </source>
</reference>
<dbReference type="PANTHER" id="PTHR23513:SF6">
    <property type="entry name" value="MAJOR FACILITATOR SUPERFAMILY ASSOCIATED DOMAIN-CONTAINING PROTEIN"/>
    <property type="match status" value="1"/>
</dbReference>
<dbReference type="GO" id="GO:0005886">
    <property type="term" value="C:plasma membrane"/>
    <property type="evidence" value="ECO:0007669"/>
    <property type="project" value="UniProtKB-SubCell"/>
</dbReference>
<dbReference type="EMBL" id="CP035758">
    <property type="protein sequence ID" value="QBD76304.1"/>
    <property type="molecule type" value="Genomic_DNA"/>
</dbReference>
<dbReference type="KEGG" id="kbs:EPA93_09910"/>
<feature type="transmembrane region" description="Helical" evidence="7">
    <location>
        <begin position="32"/>
        <end position="54"/>
    </location>
</feature>
<feature type="transmembrane region" description="Helical" evidence="7">
    <location>
        <begin position="187"/>
        <end position="208"/>
    </location>
</feature>
<protein>
    <submittedName>
        <fullName evidence="9">MFS transporter</fullName>
    </submittedName>
</protein>
<evidence type="ECO:0000256" key="2">
    <source>
        <dbReference type="ARBA" id="ARBA00022448"/>
    </source>
</evidence>
<evidence type="ECO:0000256" key="4">
    <source>
        <dbReference type="ARBA" id="ARBA00022692"/>
    </source>
</evidence>
<dbReference type="OrthoDB" id="4544213at2"/>
<feature type="transmembrane region" description="Helical" evidence="7">
    <location>
        <begin position="290"/>
        <end position="312"/>
    </location>
</feature>
<dbReference type="AlphaFoldDB" id="A0A4P6JM47"/>
<feature type="transmembrane region" description="Helical" evidence="7">
    <location>
        <begin position="66"/>
        <end position="86"/>
    </location>
</feature>
<keyword evidence="6 7" id="KW-0472">Membrane</keyword>
<dbReference type="PROSITE" id="PS50850">
    <property type="entry name" value="MFS"/>
    <property type="match status" value="1"/>
</dbReference>
<feature type="transmembrane region" description="Helical" evidence="7">
    <location>
        <begin position="384"/>
        <end position="407"/>
    </location>
</feature>
<feature type="transmembrane region" description="Helical" evidence="7">
    <location>
        <begin position="121"/>
        <end position="150"/>
    </location>
</feature>
<evidence type="ECO:0000313" key="9">
    <source>
        <dbReference type="EMBL" id="QBD76304.1"/>
    </source>
</evidence>
<evidence type="ECO:0000256" key="6">
    <source>
        <dbReference type="ARBA" id="ARBA00023136"/>
    </source>
</evidence>
<dbReference type="InterPro" id="IPR020846">
    <property type="entry name" value="MFS_dom"/>
</dbReference>
<organism evidence="9 10">
    <name type="scientific">Ktedonosporobacter rubrisoli</name>
    <dbReference type="NCBI Taxonomy" id="2509675"/>
    <lineage>
        <taxon>Bacteria</taxon>
        <taxon>Bacillati</taxon>
        <taxon>Chloroflexota</taxon>
        <taxon>Ktedonobacteria</taxon>
        <taxon>Ktedonobacterales</taxon>
        <taxon>Ktedonosporobacteraceae</taxon>
        <taxon>Ktedonosporobacter</taxon>
    </lineage>
</organism>
<gene>
    <name evidence="9" type="ORF">EPA93_09910</name>
</gene>
<dbReference type="CDD" id="cd06173">
    <property type="entry name" value="MFS_MefA_like"/>
    <property type="match status" value="1"/>
</dbReference>
<dbReference type="PANTHER" id="PTHR23513">
    <property type="entry name" value="INTEGRAL MEMBRANE EFFLUX PROTEIN-RELATED"/>
    <property type="match status" value="1"/>
</dbReference>
<feature type="domain" description="Major facilitator superfamily (MFS) profile" evidence="8">
    <location>
        <begin position="23"/>
        <end position="415"/>
    </location>
</feature>
<dbReference type="SUPFAM" id="SSF103473">
    <property type="entry name" value="MFS general substrate transporter"/>
    <property type="match status" value="1"/>
</dbReference>
<keyword evidence="3" id="KW-1003">Cell membrane</keyword>